<evidence type="ECO:0000256" key="6">
    <source>
        <dbReference type="ARBA" id="ARBA00022989"/>
    </source>
</evidence>
<dbReference type="RefSeq" id="WP_027448871.1">
    <property type="nucleotide sequence ID" value="NZ_KE384337.1"/>
</dbReference>
<dbReference type="PANTHER" id="PTHR34975">
    <property type="entry name" value="SPORE GERMINATION PROTEIN A2"/>
    <property type="match status" value="1"/>
</dbReference>
<organism evidence="9 10">
    <name type="scientific">Pontibacillus marinus BH030004 = DSM 16465</name>
    <dbReference type="NCBI Taxonomy" id="1385511"/>
    <lineage>
        <taxon>Bacteria</taxon>
        <taxon>Bacillati</taxon>
        <taxon>Bacillota</taxon>
        <taxon>Bacilli</taxon>
        <taxon>Bacillales</taxon>
        <taxon>Bacillaceae</taxon>
        <taxon>Pontibacillus</taxon>
    </lineage>
</organism>
<feature type="transmembrane region" description="Helical" evidence="8">
    <location>
        <begin position="266"/>
        <end position="286"/>
    </location>
</feature>
<evidence type="ECO:0000256" key="4">
    <source>
        <dbReference type="ARBA" id="ARBA00022544"/>
    </source>
</evidence>
<dbReference type="InterPro" id="IPR004761">
    <property type="entry name" value="Spore_GerAB"/>
</dbReference>
<evidence type="ECO:0000256" key="8">
    <source>
        <dbReference type="SAM" id="Phobius"/>
    </source>
</evidence>
<evidence type="ECO:0000256" key="7">
    <source>
        <dbReference type="ARBA" id="ARBA00023136"/>
    </source>
</evidence>
<keyword evidence="10" id="KW-1185">Reference proteome</keyword>
<accession>A0A0A5GA72</accession>
<dbReference type="GO" id="GO:0016020">
    <property type="term" value="C:membrane"/>
    <property type="evidence" value="ECO:0007669"/>
    <property type="project" value="UniProtKB-SubCell"/>
</dbReference>
<dbReference type="AlphaFoldDB" id="A0A0A5GA72"/>
<evidence type="ECO:0000256" key="3">
    <source>
        <dbReference type="ARBA" id="ARBA00022448"/>
    </source>
</evidence>
<comment type="subcellular location">
    <subcellularLocation>
        <location evidence="1">Membrane</location>
        <topology evidence="1">Multi-pass membrane protein</topology>
    </subcellularLocation>
</comment>
<keyword evidence="5 8" id="KW-0812">Transmembrane</keyword>
<proteinExistence type="inferred from homology"/>
<dbReference type="OrthoDB" id="2930450at2"/>
<feature type="transmembrane region" description="Helical" evidence="8">
    <location>
        <begin position="339"/>
        <end position="358"/>
    </location>
</feature>
<evidence type="ECO:0000313" key="10">
    <source>
        <dbReference type="Proteomes" id="UP000030403"/>
    </source>
</evidence>
<feature type="transmembrane region" description="Helical" evidence="8">
    <location>
        <begin position="79"/>
        <end position="99"/>
    </location>
</feature>
<sequence>MRRYFYYLILVNLFTNLVVYVPKILISHRYNGVLFSILIGTLLGLFLMYLFTSSMEKFPGRTQADIVSSHLPKWISSPYLFLVAILFFGTGYLILNAFIEVSKRFINPDMPNLVAAILFTSFVIAGAAVKSDRLLYFLEIILFFNLPLLLLVLVLAYINPFLSWDSIRTLIPQARFQISWESIGASCYTLLGFFYLATFNKFFSGKGSYLNWYRMILIGLLGLSIVLTSIVIPVGVAGIDGINSYVYPWISTTDSLQMEYGIIERVLFIFLFFHICISLIGATVSWHVSLDIFKAILPKIKFRQKNVTSYLVSFVFFVGVTTTSITLNIHQQLQIAKVYYISLIPASILSVALMYWIARRKRA</sequence>
<evidence type="ECO:0000256" key="1">
    <source>
        <dbReference type="ARBA" id="ARBA00004141"/>
    </source>
</evidence>
<reference evidence="9 10" key="1">
    <citation type="submission" date="2013-08" db="EMBL/GenBank/DDBJ databases">
        <authorList>
            <person name="Huang J."/>
            <person name="Wang G."/>
        </authorList>
    </citation>
    <scope>NUCLEOTIDE SEQUENCE [LARGE SCALE GENOMIC DNA]</scope>
    <source>
        <strain evidence="9 10">BH030004</strain>
    </source>
</reference>
<feature type="transmembrane region" description="Helical" evidence="8">
    <location>
        <begin position="178"/>
        <end position="203"/>
    </location>
</feature>
<comment type="caution">
    <text evidence="9">The sequence shown here is derived from an EMBL/GenBank/DDBJ whole genome shotgun (WGS) entry which is preliminary data.</text>
</comment>
<feature type="transmembrane region" description="Helical" evidence="8">
    <location>
        <begin position="5"/>
        <end position="26"/>
    </location>
</feature>
<feature type="transmembrane region" description="Helical" evidence="8">
    <location>
        <begin position="32"/>
        <end position="51"/>
    </location>
</feature>
<evidence type="ECO:0000313" key="9">
    <source>
        <dbReference type="EMBL" id="KGX88088.1"/>
    </source>
</evidence>
<dbReference type="Proteomes" id="UP000030403">
    <property type="component" value="Unassembled WGS sequence"/>
</dbReference>
<evidence type="ECO:0008006" key="11">
    <source>
        <dbReference type="Google" id="ProtNLM"/>
    </source>
</evidence>
<dbReference type="PANTHER" id="PTHR34975:SF2">
    <property type="entry name" value="SPORE GERMINATION PROTEIN A2"/>
    <property type="match status" value="1"/>
</dbReference>
<dbReference type="STRING" id="1385511.GCA_000425225_02417"/>
<comment type="similarity">
    <text evidence="2">Belongs to the amino acid-polyamine-organocation (APC) superfamily. Spore germination protein (SGP) (TC 2.A.3.9) family.</text>
</comment>
<dbReference type="EMBL" id="AVPF01000021">
    <property type="protein sequence ID" value="KGX88088.1"/>
    <property type="molecule type" value="Genomic_DNA"/>
</dbReference>
<name>A0A0A5GA72_9BACI</name>
<dbReference type="eggNOG" id="ENOG502ZAEY">
    <property type="taxonomic scope" value="Bacteria"/>
</dbReference>
<evidence type="ECO:0000256" key="5">
    <source>
        <dbReference type="ARBA" id="ARBA00022692"/>
    </source>
</evidence>
<feature type="transmembrane region" description="Helical" evidence="8">
    <location>
        <begin position="215"/>
        <end position="239"/>
    </location>
</feature>
<dbReference type="GO" id="GO:0009847">
    <property type="term" value="P:spore germination"/>
    <property type="evidence" value="ECO:0007669"/>
    <property type="project" value="InterPro"/>
</dbReference>
<keyword evidence="6 8" id="KW-1133">Transmembrane helix</keyword>
<feature type="transmembrane region" description="Helical" evidence="8">
    <location>
        <begin position="111"/>
        <end position="129"/>
    </location>
</feature>
<keyword evidence="7 8" id="KW-0472">Membrane</keyword>
<evidence type="ECO:0000256" key="2">
    <source>
        <dbReference type="ARBA" id="ARBA00007998"/>
    </source>
</evidence>
<protein>
    <recommendedName>
        <fullName evidence="11">Spore germination protein</fullName>
    </recommendedName>
</protein>
<feature type="transmembrane region" description="Helical" evidence="8">
    <location>
        <begin position="307"/>
        <end position="327"/>
    </location>
</feature>
<gene>
    <name evidence="9" type="ORF">N783_08970</name>
</gene>
<feature type="transmembrane region" description="Helical" evidence="8">
    <location>
        <begin position="136"/>
        <end position="158"/>
    </location>
</feature>
<keyword evidence="3" id="KW-0813">Transport</keyword>
<keyword evidence="4" id="KW-0309">Germination</keyword>
<dbReference type="Pfam" id="PF03845">
    <property type="entry name" value="Spore_permease"/>
    <property type="match status" value="1"/>
</dbReference>